<dbReference type="Pfam" id="PF12770">
    <property type="entry name" value="CHAT"/>
    <property type="match status" value="1"/>
</dbReference>
<dbReference type="InterPro" id="IPR024983">
    <property type="entry name" value="CHAT_dom"/>
</dbReference>
<dbReference type="AlphaFoldDB" id="A0AAW1QBA2"/>
<evidence type="ECO:0000313" key="2">
    <source>
        <dbReference type="EMBL" id="KAK9817902.1"/>
    </source>
</evidence>
<comment type="caution">
    <text evidence="2">The sequence shown here is derived from an EMBL/GenBank/DDBJ whole genome shotgun (WGS) entry which is preliminary data.</text>
</comment>
<dbReference type="EMBL" id="JALJOR010000004">
    <property type="protein sequence ID" value="KAK9817902.1"/>
    <property type="molecule type" value="Genomic_DNA"/>
</dbReference>
<sequence>MQDTRTSSPTAATSVSALSDAQAIHPEGALFLKDGWITTAELNAGLPHGSNARLAMLHACLIGSGRLTAEGVLGLARFFLAAGVPCTIVTTWEANTAFAEKHARELYEQLAKGATIAQASCEAARHLITQPLLAPSNDARHTDYSDPFYWAVFSCHGSPFHCLTRHQTHAGRAGNS</sequence>
<organism evidence="2 3">
    <name type="scientific">[Myrmecia] bisecta</name>
    <dbReference type="NCBI Taxonomy" id="41462"/>
    <lineage>
        <taxon>Eukaryota</taxon>
        <taxon>Viridiplantae</taxon>
        <taxon>Chlorophyta</taxon>
        <taxon>core chlorophytes</taxon>
        <taxon>Trebouxiophyceae</taxon>
        <taxon>Trebouxiales</taxon>
        <taxon>Trebouxiaceae</taxon>
        <taxon>Myrmecia</taxon>
    </lineage>
</organism>
<evidence type="ECO:0000313" key="3">
    <source>
        <dbReference type="Proteomes" id="UP001489004"/>
    </source>
</evidence>
<evidence type="ECO:0000259" key="1">
    <source>
        <dbReference type="Pfam" id="PF12770"/>
    </source>
</evidence>
<keyword evidence="3" id="KW-1185">Reference proteome</keyword>
<protein>
    <recommendedName>
        <fullName evidence="1">CHAT domain-containing protein</fullName>
    </recommendedName>
</protein>
<accession>A0AAW1QBA2</accession>
<dbReference type="Proteomes" id="UP001489004">
    <property type="component" value="Unassembled WGS sequence"/>
</dbReference>
<dbReference type="PANTHER" id="PTHR10098:SF108">
    <property type="entry name" value="TETRATRICOPEPTIDE REPEAT PROTEIN 28"/>
    <property type="match status" value="1"/>
</dbReference>
<name>A0AAW1QBA2_9CHLO</name>
<proteinExistence type="predicted"/>
<feature type="domain" description="CHAT" evidence="1">
    <location>
        <begin position="27"/>
        <end position="157"/>
    </location>
</feature>
<dbReference type="PANTHER" id="PTHR10098">
    <property type="entry name" value="RAPSYN-RELATED"/>
    <property type="match status" value="1"/>
</dbReference>
<reference evidence="2 3" key="1">
    <citation type="journal article" date="2024" name="Nat. Commun.">
        <title>Phylogenomics reveals the evolutionary origins of lichenization in chlorophyte algae.</title>
        <authorList>
            <person name="Puginier C."/>
            <person name="Libourel C."/>
            <person name="Otte J."/>
            <person name="Skaloud P."/>
            <person name="Haon M."/>
            <person name="Grisel S."/>
            <person name="Petersen M."/>
            <person name="Berrin J.G."/>
            <person name="Delaux P.M."/>
            <person name="Dal Grande F."/>
            <person name="Keller J."/>
        </authorList>
    </citation>
    <scope>NUCLEOTIDE SEQUENCE [LARGE SCALE GENOMIC DNA]</scope>
    <source>
        <strain evidence="2 3">SAG 2043</strain>
    </source>
</reference>
<gene>
    <name evidence="2" type="ORF">WJX72_004002</name>
</gene>